<dbReference type="EMBL" id="JAAVJL010000003">
    <property type="protein sequence ID" value="NMF60685.1"/>
    <property type="molecule type" value="Genomic_DNA"/>
</dbReference>
<feature type="domain" description="Dienelactone hydrolase" evidence="1">
    <location>
        <begin position="31"/>
        <end position="255"/>
    </location>
</feature>
<keyword evidence="3" id="KW-1185">Reference proteome</keyword>
<sequence length="257" mass="27821">MTIATVNPEKDQANSSIRTSRVKIANGDLLIDAYLAEPNRVGNFSAVIVIQEIFGVNIHIREVAERLAKEGYVAIAPALFQRTASNFESAYAPEDIQVGRGLKDKTKADEIISDIQAAIAYLKDLPNVKGEAIGSIGFCFGGHVVYLTATLPEIKATAFFYGGGIPSSTPGGGEPTISRTKDIKAPIYAFFGEEDTGIPLTDVDKVESALTEAKIPHKVFRYPHAGHGFFCNHRGSYHPESAADAWNHVLALFKENL</sequence>
<dbReference type="SUPFAM" id="SSF53474">
    <property type="entry name" value="alpha/beta-Hydrolases"/>
    <property type="match status" value="1"/>
</dbReference>
<gene>
    <name evidence="2" type="ORF">HC246_22295</name>
</gene>
<evidence type="ECO:0000313" key="2">
    <source>
        <dbReference type="EMBL" id="NMF60685.1"/>
    </source>
</evidence>
<comment type="caution">
    <text evidence="2">The sequence shown here is derived from an EMBL/GenBank/DDBJ whole genome shotgun (WGS) entry which is preliminary data.</text>
</comment>
<dbReference type="Pfam" id="PF01738">
    <property type="entry name" value="DLH"/>
    <property type="match status" value="1"/>
</dbReference>
<dbReference type="PANTHER" id="PTHR46623">
    <property type="entry name" value="CARBOXYMETHYLENEBUTENOLIDASE-RELATED"/>
    <property type="match status" value="1"/>
</dbReference>
<dbReference type="Proteomes" id="UP000738376">
    <property type="component" value="Unassembled WGS sequence"/>
</dbReference>
<dbReference type="RefSeq" id="WP_169365610.1">
    <property type="nucleotide sequence ID" value="NZ_JAAVJL010000003.1"/>
</dbReference>
<evidence type="ECO:0000259" key="1">
    <source>
        <dbReference type="Pfam" id="PF01738"/>
    </source>
</evidence>
<name>A0ABX1LYT9_9CYAN</name>
<dbReference type="GO" id="GO:0016787">
    <property type="term" value="F:hydrolase activity"/>
    <property type="evidence" value="ECO:0007669"/>
    <property type="project" value="UniProtKB-KW"/>
</dbReference>
<proteinExistence type="predicted"/>
<dbReference type="InterPro" id="IPR029058">
    <property type="entry name" value="AB_hydrolase_fold"/>
</dbReference>
<organism evidence="2 3">
    <name type="scientific">Pseudanabaena yagii GIHE-NHR1</name>
    <dbReference type="NCBI Taxonomy" id="2722753"/>
    <lineage>
        <taxon>Bacteria</taxon>
        <taxon>Bacillati</taxon>
        <taxon>Cyanobacteriota</taxon>
        <taxon>Cyanophyceae</taxon>
        <taxon>Pseudanabaenales</taxon>
        <taxon>Pseudanabaenaceae</taxon>
        <taxon>Pseudanabaena</taxon>
        <taxon>Pseudanabaena yagii</taxon>
    </lineage>
</organism>
<reference evidence="2 3" key="1">
    <citation type="submission" date="2020-03" db="EMBL/GenBank/DDBJ databases">
        <title>Draft Genome Sequence of 2-Methylisoborneol Producing Pseudanabaena yagii Strain GIHE-NHR1 Isolated from North Han River in South Korea.</title>
        <authorList>
            <person name="Jeong J."/>
        </authorList>
    </citation>
    <scope>NUCLEOTIDE SEQUENCE [LARGE SCALE GENOMIC DNA]</scope>
    <source>
        <strain evidence="2 3">GIHE-NHR1</strain>
    </source>
</reference>
<dbReference type="InterPro" id="IPR051049">
    <property type="entry name" value="Dienelactone_hydrolase-like"/>
</dbReference>
<dbReference type="Gene3D" id="3.40.50.1820">
    <property type="entry name" value="alpha/beta hydrolase"/>
    <property type="match status" value="1"/>
</dbReference>
<dbReference type="InterPro" id="IPR002925">
    <property type="entry name" value="Dienelactn_hydro"/>
</dbReference>
<dbReference type="PANTHER" id="PTHR46623:SF6">
    <property type="entry name" value="ALPHA_BETA-HYDROLASES SUPERFAMILY PROTEIN"/>
    <property type="match status" value="1"/>
</dbReference>
<keyword evidence="2" id="KW-0378">Hydrolase</keyword>
<protein>
    <submittedName>
        <fullName evidence="2">Dienelactone hydrolase family protein</fullName>
    </submittedName>
</protein>
<evidence type="ECO:0000313" key="3">
    <source>
        <dbReference type="Proteomes" id="UP000738376"/>
    </source>
</evidence>
<accession>A0ABX1LYT9</accession>